<dbReference type="EMBL" id="JBDIVE010000009">
    <property type="protein sequence ID" value="MEN3069955.1"/>
    <property type="molecule type" value="Genomic_DNA"/>
</dbReference>
<reference evidence="2 3" key="1">
    <citation type="journal article" date="2018" name="Int. J. Syst. Evol. Microbiol.">
        <title>Uliginosibacterium sediminicola sp. nov., isolated from freshwater sediment.</title>
        <authorList>
            <person name="Hwang W.M."/>
            <person name="Kim S.M."/>
            <person name="Kang K."/>
            <person name="Ahn T.Y."/>
        </authorList>
    </citation>
    <scope>NUCLEOTIDE SEQUENCE [LARGE SCALE GENOMIC DNA]</scope>
    <source>
        <strain evidence="2 3">M1-21</strain>
    </source>
</reference>
<dbReference type="PANTHER" id="PTHR30373">
    <property type="entry name" value="UPF0603 PROTEIN YGCG"/>
    <property type="match status" value="1"/>
</dbReference>
<dbReference type="InterPro" id="IPR007621">
    <property type="entry name" value="TPM_dom"/>
</dbReference>
<evidence type="ECO:0000313" key="3">
    <source>
        <dbReference type="Proteomes" id="UP001410394"/>
    </source>
</evidence>
<organism evidence="2 3">
    <name type="scientific">Uliginosibacterium sediminicola</name>
    <dbReference type="NCBI Taxonomy" id="2024550"/>
    <lineage>
        <taxon>Bacteria</taxon>
        <taxon>Pseudomonadati</taxon>
        <taxon>Pseudomonadota</taxon>
        <taxon>Betaproteobacteria</taxon>
        <taxon>Rhodocyclales</taxon>
        <taxon>Zoogloeaceae</taxon>
        <taxon>Uliginosibacterium</taxon>
    </lineage>
</organism>
<keyword evidence="3" id="KW-1185">Reference proteome</keyword>
<dbReference type="Gene3D" id="3.10.310.50">
    <property type="match status" value="1"/>
</dbReference>
<sequence length="166" mass="18147">MSKLNRLWRHLWAGEREARRAFSPAALQSIADAVAASERLHRGELRVVIQGGLGWAALRGVPDSRALALEQFAHQGVWDTAENSGVLIYVLMAEHKLEILADRGIHARVPQAQWDLIAQLATQSFAQAQHLAGLIAAVEAISALLALHFPALEGNDNELPDAPLRF</sequence>
<protein>
    <submittedName>
        <fullName evidence="2">TPM domain-containing protein</fullName>
    </submittedName>
</protein>
<gene>
    <name evidence="2" type="ORF">ABDB84_15845</name>
</gene>
<name>A0ABU9Z1V8_9RHOO</name>
<comment type="caution">
    <text evidence="2">The sequence shown here is derived from an EMBL/GenBank/DDBJ whole genome shotgun (WGS) entry which is preliminary data.</text>
</comment>
<evidence type="ECO:0000259" key="1">
    <source>
        <dbReference type="Pfam" id="PF04536"/>
    </source>
</evidence>
<evidence type="ECO:0000313" key="2">
    <source>
        <dbReference type="EMBL" id="MEN3069955.1"/>
    </source>
</evidence>
<feature type="domain" description="TPM" evidence="1">
    <location>
        <begin position="21"/>
        <end position="143"/>
    </location>
</feature>
<accession>A0ABU9Z1V8</accession>
<dbReference type="Proteomes" id="UP001410394">
    <property type="component" value="Unassembled WGS sequence"/>
</dbReference>
<dbReference type="Pfam" id="PF04536">
    <property type="entry name" value="TPM_phosphatase"/>
    <property type="match status" value="1"/>
</dbReference>
<proteinExistence type="predicted"/>
<dbReference type="RefSeq" id="WP_345920727.1">
    <property type="nucleotide sequence ID" value="NZ_JBDIVE010000009.1"/>
</dbReference>
<dbReference type="PANTHER" id="PTHR30373:SF8">
    <property type="entry name" value="BLL7265 PROTEIN"/>
    <property type="match status" value="1"/>
</dbReference>